<gene>
    <name evidence="1" type="ORF">Amon02_001228800</name>
</gene>
<protein>
    <submittedName>
        <fullName evidence="1">Unnamed protein product</fullName>
    </submittedName>
</protein>
<dbReference type="Proteomes" id="UP001165064">
    <property type="component" value="Unassembled WGS sequence"/>
</dbReference>
<accession>A0ACB5U9W7</accession>
<organism evidence="1 2">
    <name type="scientific">Ambrosiozyma monospora</name>
    <name type="common">Yeast</name>
    <name type="synonym">Endomycopsis monosporus</name>
    <dbReference type="NCBI Taxonomy" id="43982"/>
    <lineage>
        <taxon>Eukaryota</taxon>
        <taxon>Fungi</taxon>
        <taxon>Dikarya</taxon>
        <taxon>Ascomycota</taxon>
        <taxon>Saccharomycotina</taxon>
        <taxon>Pichiomycetes</taxon>
        <taxon>Pichiales</taxon>
        <taxon>Pichiaceae</taxon>
        <taxon>Ambrosiozyma</taxon>
    </lineage>
</organism>
<sequence>MVTPRRIASIVSSNKYGSSGAKPAASSYTSNASAGSSSFKKQSILAISPTGTGASKKKVPGSVGTSGKYIPPNLRKSAKRDETSSVSGVTAAGAGHDNGLGGLSDDEMFLFDDAVVVSPKRKSKHDSGYSILNFAESSKKEQSDLVEHQYSPTASSGVLGHQVSCLTQQFADSTLYHGNGQQEQHDGNGSSSDSSKKSRDASLATTISGKMSSIGSNLTSVSSAASTTTTGNSNTMKSKTLGGSGNNSAITIHLVS</sequence>
<proteinExistence type="predicted"/>
<name>A0ACB5U9W7_AMBMO</name>
<evidence type="ECO:0000313" key="1">
    <source>
        <dbReference type="EMBL" id="GMF05300.1"/>
    </source>
</evidence>
<evidence type="ECO:0000313" key="2">
    <source>
        <dbReference type="Proteomes" id="UP001165064"/>
    </source>
</evidence>
<keyword evidence="2" id="KW-1185">Reference proteome</keyword>
<comment type="caution">
    <text evidence="1">The sequence shown here is derived from an EMBL/GenBank/DDBJ whole genome shotgun (WGS) entry which is preliminary data.</text>
</comment>
<reference evidence="1" key="1">
    <citation type="submission" date="2023-04" db="EMBL/GenBank/DDBJ databases">
        <title>Ambrosiozyma monospora NBRC 10751.</title>
        <authorList>
            <person name="Ichikawa N."/>
            <person name="Sato H."/>
            <person name="Tonouchi N."/>
        </authorList>
    </citation>
    <scope>NUCLEOTIDE SEQUENCE</scope>
    <source>
        <strain evidence="1">NBRC 10751</strain>
    </source>
</reference>
<dbReference type="EMBL" id="BSXS01014327">
    <property type="protein sequence ID" value="GMF05300.1"/>
    <property type="molecule type" value="Genomic_DNA"/>
</dbReference>